<protein>
    <submittedName>
        <fullName evidence="3">Uncharacterized protein</fullName>
    </submittedName>
</protein>
<feature type="coiled-coil region" evidence="1">
    <location>
        <begin position="64"/>
        <end position="91"/>
    </location>
</feature>
<keyword evidence="1" id="KW-0175">Coiled coil</keyword>
<evidence type="ECO:0000256" key="1">
    <source>
        <dbReference type="SAM" id="Coils"/>
    </source>
</evidence>
<evidence type="ECO:0000313" key="3">
    <source>
        <dbReference type="EMBL" id="CAG6688910.1"/>
    </source>
</evidence>
<feature type="coiled-coil region" evidence="1">
    <location>
        <begin position="145"/>
        <end position="172"/>
    </location>
</feature>
<dbReference type="SUPFAM" id="SSF52266">
    <property type="entry name" value="SGNH hydrolase"/>
    <property type="match status" value="1"/>
</dbReference>
<dbReference type="InterPro" id="IPR036514">
    <property type="entry name" value="SGNH_hydro_sf"/>
</dbReference>
<dbReference type="AlphaFoldDB" id="A0A8D8XBV9"/>
<dbReference type="EMBL" id="HBUF01289384">
    <property type="protein sequence ID" value="CAG6688910.1"/>
    <property type="molecule type" value="Transcribed_RNA"/>
</dbReference>
<organism evidence="3">
    <name type="scientific">Cacopsylla melanoneura</name>
    <dbReference type="NCBI Taxonomy" id="428564"/>
    <lineage>
        <taxon>Eukaryota</taxon>
        <taxon>Metazoa</taxon>
        <taxon>Ecdysozoa</taxon>
        <taxon>Arthropoda</taxon>
        <taxon>Hexapoda</taxon>
        <taxon>Insecta</taxon>
        <taxon>Pterygota</taxon>
        <taxon>Neoptera</taxon>
        <taxon>Paraneoptera</taxon>
        <taxon>Hemiptera</taxon>
        <taxon>Sternorrhyncha</taxon>
        <taxon>Psylloidea</taxon>
        <taxon>Psyllidae</taxon>
        <taxon>Psyllinae</taxon>
        <taxon>Cacopsylla</taxon>
    </lineage>
</organism>
<dbReference type="EMBL" id="HBUF01289380">
    <property type="protein sequence ID" value="CAG6688898.1"/>
    <property type="molecule type" value="Transcribed_RNA"/>
</dbReference>
<feature type="region of interest" description="Disordered" evidence="2">
    <location>
        <begin position="208"/>
        <end position="228"/>
    </location>
</feature>
<dbReference type="Gene3D" id="3.40.50.1110">
    <property type="entry name" value="SGNH hydrolase"/>
    <property type="match status" value="1"/>
</dbReference>
<sequence length="547" mass="63764">MPLSRNQTLALKRSMDIDYLKHFDPDVQNSAYEIYHELHALKELNQIDLPITLLTKISEVLNTLNEEILKINDLQTKAQNLTELLQKEVQQKTFFEGKYNQERDNNTVISNQADIDEKKFKEQEAQHTYEIVRLKQLSLKWKVENDDMQTEQDKLTTEIENMKMKIKHLEGRNKIQDGQGIRPAEHCEKLKKVTVLEEELLNATPTDASSFAEIPTPPQLSTMPSTSTEPQMDLININSSNISINKNPESDSKNRLFVIGDSHCRYLQPELRKYAHPQCRINCVPLPGRKLHQIVSALKPEKLTPQTNICIIAGTNDVFESTYENMIKSYDLLHKKCKNFKVFIVLIPPRYDIKRISSHILNLNCKIKHYLSKYPNFTCIDPKNFLNIYSYSDDCVHLNQKGIMILCKSIIGKIYNKIHNKVDNKTRDSAAHASTGTWHTRVTPHNYNTGSNNRQRQQSNFNHTQRQPYQPFIKQNITRRHTLGTQMPPPPLMQTLIPPPFIHPTMFPPLIHPSMIQQNKTYHSYPDYFNMQHSYRDSLSRRNFLRH</sequence>
<feature type="region of interest" description="Disordered" evidence="2">
    <location>
        <begin position="426"/>
        <end position="468"/>
    </location>
</feature>
<feature type="compositionally biased region" description="Polar residues" evidence="2">
    <location>
        <begin position="432"/>
        <end position="450"/>
    </location>
</feature>
<evidence type="ECO:0000256" key="2">
    <source>
        <dbReference type="SAM" id="MobiDB-lite"/>
    </source>
</evidence>
<accession>A0A8D8XBV9</accession>
<feature type="compositionally biased region" description="Low complexity" evidence="2">
    <location>
        <begin position="451"/>
        <end position="460"/>
    </location>
</feature>
<proteinExistence type="predicted"/>
<reference evidence="3" key="1">
    <citation type="submission" date="2021-05" db="EMBL/GenBank/DDBJ databases">
        <authorList>
            <person name="Alioto T."/>
            <person name="Alioto T."/>
            <person name="Gomez Garrido J."/>
        </authorList>
    </citation>
    <scope>NUCLEOTIDE SEQUENCE</scope>
</reference>
<name>A0A8D8XBV9_9HEMI</name>
<feature type="compositionally biased region" description="Polar residues" evidence="2">
    <location>
        <begin position="219"/>
        <end position="228"/>
    </location>
</feature>